<gene>
    <name evidence="3" type="ORF">MPRF_19180</name>
</gene>
<evidence type="ECO:0000313" key="4">
    <source>
        <dbReference type="Proteomes" id="UP000466554"/>
    </source>
</evidence>
<sequence length="384" mass="41272">MSAQTVVGATLTERWRVLRWVMLALAAIAAVAVLSTLLTSPRSGGPLDPGSTSADGTHALIALLRERGVTVVEAASIADVEREAREAREDTLLVAAQTFHLFDEELLNRLADVPGDRLLIAPIGRTREALAPRLRRDDVTEYAGLRPGCDLREATRAGTVQFGIAETYDAAGSVPVTRCYDGALARYTDDGRTVTVVGSDGFVTNSQLLQEGNAALALNLTGTHPRMIWFAPQFSESDGAAGDAALPDLIPRQVYWLVLQLALAVALLAWWRGRRVGPLVAEQLPVVVRASETVEGRGRLYRSRRARDVAAEALRTATRQRLLPRLGLNHASSPAAITQAVADRCGLDPQSVAHSLYGPAPADDTELVNLARALDDIERQVAQS</sequence>
<protein>
    <submittedName>
        <fullName evidence="3">Membrane protein</fullName>
    </submittedName>
</protein>
<evidence type="ECO:0000259" key="2">
    <source>
        <dbReference type="Pfam" id="PF14258"/>
    </source>
</evidence>
<keyword evidence="1" id="KW-0472">Membrane</keyword>
<dbReference type="Proteomes" id="UP000466554">
    <property type="component" value="Chromosome"/>
</dbReference>
<name>A0A7I7U333_MYCPF</name>
<keyword evidence="1" id="KW-1133">Transmembrane helix</keyword>
<proteinExistence type="predicted"/>
<accession>A0A7I7U333</accession>
<keyword evidence="1" id="KW-0812">Transmembrane</keyword>
<feature type="domain" description="DUF4350" evidence="2">
    <location>
        <begin position="50"/>
        <end position="221"/>
    </location>
</feature>
<organism evidence="3 4">
    <name type="scientific">Mycolicibacterium parafortuitum</name>
    <name type="common">Mycobacterium parafortuitum</name>
    <dbReference type="NCBI Taxonomy" id="39692"/>
    <lineage>
        <taxon>Bacteria</taxon>
        <taxon>Bacillati</taxon>
        <taxon>Actinomycetota</taxon>
        <taxon>Actinomycetes</taxon>
        <taxon>Mycobacteriales</taxon>
        <taxon>Mycobacteriaceae</taxon>
        <taxon>Mycolicibacterium</taxon>
    </lineage>
</organism>
<dbReference type="InterPro" id="IPR025646">
    <property type="entry name" value="DUF4350"/>
</dbReference>
<dbReference type="AlphaFoldDB" id="A0A7I7U333"/>
<dbReference type="EMBL" id="AP022598">
    <property type="protein sequence ID" value="BBY75019.1"/>
    <property type="molecule type" value="Genomic_DNA"/>
</dbReference>
<feature type="transmembrane region" description="Helical" evidence="1">
    <location>
        <begin position="20"/>
        <end position="38"/>
    </location>
</feature>
<reference evidence="3 4" key="1">
    <citation type="journal article" date="2019" name="Emerg. Microbes Infect.">
        <title>Comprehensive subspecies identification of 175 nontuberculous mycobacteria species based on 7547 genomic profiles.</title>
        <authorList>
            <person name="Matsumoto Y."/>
            <person name="Kinjo T."/>
            <person name="Motooka D."/>
            <person name="Nabeya D."/>
            <person name="Jung N."/>
            <person name="Uechi K."/>
            <person name="Horii T."/>
            <person name="Iida T."/>
            <person name="Fujita J."/>
            <person name="Nakamura S."/>
        </authorList>
    </citation>
    <scope>NUCLEOTIDE SEQUENCE [LARGE SCALE GENOMIC DNA]</scope>
    <source>
        <strain evidence="3 4">JCM 6367</strain>
    </source>
</reference>
<dbReference type="Pfam" id="PF14258">
    <property type="entry name" value="DUF4350"/>
    <property type="match status" value="1"/>
</dbReference>
<evidence type="ECO:0000313" key="3">
    <source>
        <dbReference type="EMBL" id="BBY75019.1"/>
    </source>
</evidence>
<evidence type="ECO:0000256" key="1">
    <source>
        <dbReference type="SAM" id="Phobius"/>
    </source>
</evidence>